<protein>
    <submittedName>
        <fullName evidence="2">Uncharacterized protein</fullName>
    </submittedName>
</protein>
<dbReference type="AlphaFoldDB" id="A0A2H1FEH7"/>
<keyword evidence="1" id="KW-0812">Transmembrane</keyword>
<evidence type="ECO:0000256" key="1">
    <source>
        <dbReference type="SAM" id="Phobius"/>
    </source>
</evidence>
<keyword evidence="3" id="KW-1185">Reference proteome</keyword>
<evidence type="ECO:0000313" key="3">
    <source>
        <dbReference type="Proteomes" id="UP000230607"/>
    </source>
</evidence>
<dbReference type="OrthoDB" id="12071at2157"/>
<feature type="transmembrane region" description="Helical" evidence="1">
    <location>
        <begin position="34"/>
        <end position="59"/>
    </location>
</feature>
<keyword evidence="1" id="KW-1133">Transmembrane helix</keyword>
<evidence type="ECO:0000313" key="2">
    <source>
        <dbReference type="EMBL" id="SMH71164.1"/>
    </source>
</evidence>
<gene>
    <name evidence="2" type="ORF">NCS_10971</name>
</gene>
<accession>A0A2H1FEH7</accession>
<keyword evidence="1" id="KW-0472">Membrane</keyword>
<dbReference type="Proteomes" id="UP000230607">
    <property type="component" value="Chromosome 1"/>
</dbReference>
<name>A0A2H1FEH7_9ARCH</name>
<sequence>MTLWWATSPGYKGNFSQGNVPEGGFHRNDTHGSLGIGFAILIQPIEICQIAFIGLYAVLSKMISKQKKTDNEQTQVPVK</sequence>
<reference evidence="3" key="1">
    <citation type="submission" date="2017-03" db="EMBL/GenBank/DDBJ databases">
        <authorList>
            <person name="Herbold C."/>
        </authorList>
    </citation>
    <scope>NUCLEOTIDE SEQUENCE [LARGE SCALE GENOMIC DNA]</scope>
</reference>
<dbReference type="EMBL" id="LT841358">
    <property type="protein sequence ID" value="SMH71164.1"/>
    <property type="molecule type" value="Genomic_DNA"/>
</dbReference>
<organism evidence="2 3">
    <name type="scientific">Candidatus Nitrosotalea okcheonensis</name>
    <dbReference type="NCBI Taxonomy" id="1903276"/>
    <lineage>
        <taxon>Archaea</taxon>
        <taxon>Nitrososphaerota</taxon>
        <taxon>Nitrososphaeria</taxon>
        <taxon>Nitrosotaleales</taxon>
        <taxon>Nitrosotaleaceae</taxon>
        <taxon>Nitrosotalea</taxon>
    </lineage>
</organism>
<proteinExistence type="predicted"/>
<dbReference type="RefSeq" id="WP_157927183.1">
    <property type="nucleotide sequence ID" value="NZ_LT841358.1"/>
</dbReference>